<evidence type="ECO:0000259" key="1">
    <source>
        <dbReference type="Pfam" id="PF07923"/>
    </source>
</evidence>
<evidence type="ECO:0000313" key="2">
    <source>
        <dbReference type="EMBL" id="RPA98194.1"/>
    </source>
</evidence>
<accession>A0A3N4JWV7</accession>
<dbReference type="OrthoDB" id="18234at2759"/>
<evidence type="ECO:0000313" key="3">
    <source>
        <dbReference type="Proteomes" id="UP000276215"/>
    </source>
</evidence>
<dbReference type="STRING" id="1336337.A0A3N4JWV7"/>
<proteinExistence type="predicted"/>
<dbReference type="EMBL" id="ML120398">
    <property type="protein sequence ID" value="RPA98194.1"/>
    <property type="molecule type" value="Genomic_DNA"/>
</dbReference>
<feature type="domain" description="Far11/STRP N-terminal" evidence="1">
    <location>
        <begin position="24"/>
        <end position="116"/>
    </location>
</feature>
<gene>
    <name evidence="2" type="ORF">L873DRAFT_1060047</name>
</gene>
<keyword evidence="3" id="KW-1185">Reference proteome</keyword>
<dbReference type="InterPro" id="IPR012486">
    <property type="entry name" value="Far11/STRP_N"/>
</dbReference>
<dbReference type="Proteomes" id="UP000276215">
    <property type="component" value="Unassembled WGS sequence"/>
</dbReference>
<name>A0A3N4JWV7_9PEZI</name>
<dbReference type="Pfam" id="PF07923">
    <property type="entry name" value="N1221"/>
    <property type="match status" value="1"/>
</dbReference>
<sequence length="249" mass="26993">MLGMQQQIELLSNGIADFLGESGFLAKPLSRLRWEDSVDLPLMNILLLTCNTMPIVFGKPDRHLGKVKTMRAGRWVCTEVGKELITASPLDYHVFRRDIMDKYPAYDPPNPLFIFELAKNSFLLSSSINTATGRAGGTGDVLLGGKGGGENLGSILNKAVHIGAPVSLHSPSPTGVGGKGGKMQNYQTNNNFPRLYPFPTSSADIDKKFTGKGWLKEDGDTFFRGGGGGVPASTDEARDYFLEGEGLHW</sequence>
<protein>
    <recommendedName>
        <fullName evidence="1">Far11/STRP N-terminal domain-containing protein</fullName>
    </recommendedName>
</protein>
<organism evidence="2 3">
    <name type="scientific">Choiromyces venosus 120613-1</name>
    <dbReference type="NCBI Taxonomy" id="1336337"/>
    <lineage>
        <taxon>Eukaryota</taxon>
        <taxon>Fungi</taxon>
        <taxon>Dikarya</taxon>
        <taxon>Ascomycota</taxon>
        <taxon>Pezizomycotina</taxon>
        <taxon>Pezizomycetes</taxon>
        <taxon>Pezizales</taxon>
        <taxon>Tuberaceae</taxon>
        <taxon>Choiromyces</taxon>
    </lineage>
</organism>
<dbReference type="AlphaFoldDB" id="A0A3N4JWV7"/>
<reference evidence="2 3" key="1">
    <citation type="journal article" date="2018" name="Nat. Ecol. Evol.">
        <title>Pezizomycetes genomes reveal the molecular basis of ectomycorrhizal truffle lifestyle.</title>
        <authorList>
            <person name="Murat C."/>
            <person name="Payen T."/>
            <person name="Noel B."/>
            <person name="Kuo A."/>
            <person name="Morin E."/>
            <person name="Chen J."/>
            <person name="Kohler A."/>
            <person name="Krizsan K."/>
            <person name="Balestrini R."/>
            <person name="Da Silva C."/>
            <person name="Montanini B."/>
            <person name="Hainaut M."/>
            <person name="Levati E."/>
            <person name="Barry K.W."/>
            <person name="Belfiori B."/>
            <person name="Cichocki N."/>
            <person name="Clum A."/>
            <person name="Dockter R.B."/>
            <person name="Fauchery L."/>
            <person name="Guy J."/>
            <person name="Iotti M."/>
            <person name="Le Tacon F."/>
            <person name="Lindquist E.A."/>
            <person name="Lipzen A."/>
            <person name="Malagnac F."/>
            <person name="Mello A."/>
            <person name="Molinier V."/>
            <person name="Miyauchi S."/>
            <person name="Poulain J."/>
            <person name="Riccioni C."/>
            <person name="Rubini A."/>
            <person name="Sitrit Y."/>
            <person name="Splivallo R."/>
            <person name="Traeger S."/>
            <person name="Wang M."/>
            <person name="Zifcakova L."/>
            <person name="Wipf D."/>
            <person name="Zambonelli A."/>
            <person name="Paolocci F."/>
            <person name="Nowrousian M."/>
            <person name="Ottonello S."/>
            <person name="Baldrian P."/>
            <person name="Spatafora J.W."/>
            <person name="Henrissat B."/>
            <person name="Nagy L.G."/>
            <person name="Aury J.M."/>
            <person name="Wincker P."/>
            <person name="Grigoriev I.V."/>
            <person name="Bonfante P."/>
            <person name="Martin F.M."/>
        </authorList>
    </citation>
    <scope>NUCLEOTIDE SEQUENCE [LARGE SCALE GENOMIC DNA]</scope>
    <source>
        <strain evidence="2 3">120613-1</strain>
    </source>
</reference>